<evidence type="ECO:0000256" key="6">
    <source>
        <dbReference type="ARBA" id="ARBA00023014"/>
    </source>
</evidence>
<sequence>MSALSILNNDIVACTRCPRLVAYREAVARDKRRQFRDWSYWGKPVPGFGDPNAKLYVLGLAPAAHGGNRTGRVFTGDRSGDWLYEALHRFGFANQATSIHAGDGLTLTDCYIGATVRCAPPANKPTPDEFTACRPFVLRELRLLKRMRVVVTLGKIAFDHYLKASRELGLAPPSPLPLFGHEVVYDLPWGVTLVGSYHPSQQNTFTGKLTRPMFHRVFLKAQQKLAAAPLSD</sequence>
<evidence type="ECO:0000313" key="11">
    <source>
        <dbReference type="EMBL" id="CBK40269.1"/>
    </source>
</evidence>
<evidence type="ECO:0000259" key="10">
    <source>
        <dbReference type="SMART" id="SM00986"/>
    </source>
</evidence>
<dbReference type="PANTHER" id="PTHR33693:SF3">
    <property type="entry name" value="TYPE-5 URACIL-DNA GLYCOSYLASE"/>
    <property type="match status" value="1"/>
</dbReference>
<comment type="similarity">
    <text evidence="8">Belongs to the uracil-DNA glycosylase (UDG) superfamily. Type 5 (UDGb) family.</text>
</comment>
<dbReference type="Gene3D" id="3.40.470.10">
    <property type="entry name" value="Uracil-DNA glycosylase-like domain"/>
    <property type="match status" value="1"/>
</dbReference>
<keyword evidence="3" id="KW-0227">DNA damage</keyword>
<dbReference type="OrthoDB" id="5290748at2"/>
<protein>
    <recommendedName>
        <fullName evidence="9">Type-5 uracil-DNA glycosylase</fullName>
    </recommendedName>
</protein>
<dbReference type="KEGG" id="nde:NIDE0494"/>
<keyword evidence="11" id="KW-0326">Glycosidase</keyword>
<evidence type="ECO:0000256" key="9">
    <source>
        <dbReference type="ARBA" id="ARBA00023887"/>
    </source>
</evidence>
<feature type="domain" description="Uracil-DNA glycosylase-like" evidence="10">
    <location>
        <begin position="46"/>
        <end position="218"/>
    </location>
</feature>
<reference evidence="11 12" key="1">
    <citation type="journal article" date="2010" name="Proc. Natl. Acad. Sci. U.S.A.">
        <title>A Nitrospira metagenome illuminates the physiology and evolution of globally important nitrite-oxidizing bacteria.</title>
        <authorList>
            <person name="Lucker S."/>
            <person name="Wagner M."/>
            <person name="Maixner F."/>
            <person name="Pelletier E."/>
            <person name="Koch H."/>
            <person name="Vacherie B."/>
            <person name="Rattei T."/>
            <person name="Sinninghe Damste J."/>
            <person name="Spieck E."/>
            <person name="Le Paslier D."/>
            <person name="Daims H."/>
        </authorList>
    </citation>
    <scope>NUCLEOTIDE SEQUENCE [LARGE SCALE GENOMIC DNA]</scope>
</reference>
<evidence type="ECO:0000256" key="1">
    <source>
        <dbReference type="ARBA" id="ARBA00022485"/>
    </source>
</evidence>
<dbReference type="GO" id="GO:0046872">
    <property type="term" value="F:metal ion binding"/>
    <property type="evidence" value="ECO:0007669"/>
    <property type="project" value="UniProtKB-KW"/>
</dbReference>
<evidence type="ECO:0000256" key="3">
    <source>
        <dbReference type="ARBA" id="ARBA00022763"/>
    </source>
</evidence>
<dbReference type="EMBL" id="FP929003">
    <property type="protein sequence ID" value="CBK40269.1"/>
    <property type="molecule type" value="Genomic_DNA"/>
</dbReference>
<dbReference type="PANTHER" id="PTHR33693">
    <property type="entry name" value="TYPE-5 URACIL-DNA GLYCOSYLASE"/>
    <property type="match status" value="1"/>
</dbReference>
<evidence type="ECO:0000256" key="8">
    <source>
        <dbReference type="ARBA" id="ARBA00023779"/>
    </source>
</evidence>
<dbReference type="SUPFAM" id="SSF52141">
    <property type="entry name" value="Uracil-DNA glycosylase-like"/>
    <property type="match status" value="1"/>
</dbReference>
<dbReference type="GO" id="GO:0004844">
    <property type="term" value="F:uracil DNA N-glycosylase activity"/>
    <property type="evidence" value="ECO:0007669"/>
    <property type="project" value="InterPro"/>
</dbReference>
<proteinExistence type="inferred from homology"/>
<organism evidence="11 12">
    <name type="scientific">Nitrospira defluvii</name>
    <dbReference type="NCBI Taxonomy" id="330214"/>
    <lineage>
        <taxon>Bacteria</taxon>
        <taxon>Pseudomonadati</taxon>
        <taxon>Nitrospirota</taxon>
        <taxon>Nitrospiria</taxon>
        <taxon>Nitrospirales</taxon>
        <taxon>Nitrospiraceae</taxon>
        <taxon>Nitrospira</taxon>
    </lineage>
</organism>
<keyword evidence="7" id="KW-0234">DNA repair</keyword>
<keyword evidence="2" id="KW-0479">Metal-binding</keyword>
<keyword evidence="5" id="KW-0408">Iron</keyword>
<dbReference type="STRING" id="330214.NIDE0494"/>
<dbReference type="SMART" id="SM00986">
    <property type="entry name" value="UDG"/>
    <property type="match status" value="1"/>
</dbReference>
<keyword evidence="12" id="KW-1185">Reference proteome</keyword>
<evidence type="ECO:0000256" key="5">
    <source>
        <dbReference type="ARBA" id="ARBA00023004"/>
    </source>
</evidence>
<dbReference type="InterPro" id="IPR051536">
    <property type="entry name" value="UDG_Type-4/5"/>
</dbReference>
<dbReference type="GO" id="GO:0006284">
    <property type="term" value="P:base-excision repair"/>
    <property type="evidence" value="ECO:0007669"/>
    <property type="project" value="InterPro"/>
</dbReference>
<dbReference type="SMART" id="SM00987">
    <property type="entry name" value="UreE_C"/>
    <property type="match status" value="1"/>
</dbReference>
<keyword evidence="1" id="KW-0004">4Fe-4S</keyword>
<keyword evidence="6" id="KW-0411">Iron-sulfur</keyword>
<dbReference type="HOGENOM" id="CLU_083279_0_0_0"/>
<evidence type="ECO:0000313" key="12">
    <source>
        <dbReference type="Proteomes" id="UP000001660"/>
    </source>
</evidence>
<dbReference type="Proteomes" id="UP000001660">
    <property type="component" value="Chromosome"/>
</dbReference>
<evidence type="ECO:0000256" key="7">
    <source>
        <dbReference type="ARBA" id="ARBA00023204"/>
    </source>
</evidence>
<name>D8PAL0_9BACT</name>
<gene>
    <name evidence="11" type="ORF">NIDE0494</name>
</gene>
<dbReference type="AlphaFoldDB" id="D8PAL0"/>
<dbReference type="CDD" id="cd10031">
    <property type="entry name" value="UDG-F5_TTUDGB_like"/>
    <property type="match status" value="1"/>
</dbReference>
<dbReference type="GO" id="GO:0051539">
    <property type="term" value="F:4 iron, 4 sulfur cluster binding"/>
    <property type="evidence" value="ECO:0007669"/>
    <property type="project" value="UniProtKB-KW"/>
</dbReference>
<accession>D8PAL0</accession>
<dbReference type="GO" id="GO:0033958">
    <property type="term" value="F:DNA-deoxyinosine glycosylase activity"/>
    <property type="evidence" value="ECO:0007669"/>
    <property type="project" value="InterPro"/>
</dbReference>
<dbReference type="InterPro" id="IPR036895">
    <property type="entry name" value="Uracil-DNA_glycosylase-like_sf"/>
</dbReference>
<dbReference type="InterPro" id="IPR044147">
    <property type="entry name" value="UdgB-like"/>
</dbReference>
<keyword evidence="4 11" id="KW-0378">Hydrolase</keyword>
<dbReference type="eggNOG" id="COG1573">
    <property type="taxonomic scope" value="Bacteria"/>
</dbReference>
<dbReference type="InterPro" id="IPR005122">
    <property type="entry name" value="Uracil-DNA_glycosylase-like"/>
</dbReference>
<dbReference type="Pfam" id="PF03167">
    <property type="entry name" value="UDG"/>
    <property type="match status" value="1"/>
</dbReference>
<evidence type="ECO:0000256" key="2">
    <source>
        <dbReference type="ARBA" id="ARBA00022723"/>
    </source>
</evidence>
<evidence type="ECO:0000256" key="4">
    <source>
        <dbReference type="ARBA" id="ARBA00022801"/>
    </source>
</evidence>